<dbReference type="RefSeq" id="XP_026752540.1">
    <property type="nucleotide sequence ID" value="XM_026896739.2"/>
</dbReference>
<dbReference type="PANTHER" id="PTHR15071:SF0">
    <property type="entry name" value="MANNOSE 6-PHOSPHATE RECEPTOR-LIKE PROTEIN 1"/>
    <property type="match status" value="1"/>
</dbReference>
<sequence length="281" mass="31272">MDRICNKMCLCNLSIIIVFLAFSTSSVSGEDVCVKKSPCSCVFPNGTGIDLTPSNTTTFYSAATYQEMKKGLQYRLITYYFHPCTDLKFPINATVNVTNRCTEPLALCSHVYTFDNVNTTVLFNVSSNHYDNIGYSEKTYFSNDGRSIIYDNKPSNNTILLVCSQGENRLQPYSLDDPHEVVLAFYSKDACLRQIEEIGRSTGSTLLVVFFSIVIFYLVLGVCTKKFLMGATGIEVIPNLAFWTDLPNLVRDGWAFAINGFKLPPRVGATSSPDPNSYDSI</sequence>
<dbReference type="Proteomes" id="UP001652740">
    <property type="component" value="Unplaced"/>
</dbReference>
<proteinExistence type="predicted"/>
<name>A0A6J1WFB0_GALME</name>
<evidence type="ECO:0000256" key="1">
    <source>
        <dbReference type="ARBA" id="ARBA00023180"/>
    </source>
</evidence>
<protein>
    <submittedName>
        <fullName evidence="5 6">Uncharacterized protein LOC113512812</fullName>
    </submittedName>
</protein>
<dbReference type="GO" id="GO:0000139">
    <property type="term" value="C:Golgi membrane"/>
    <property type="evidence" value="ECO:0007669"/>
    <property type="project" value="UniProtKB-SubCell"/>
</dbReference>
<accession>A0A6J1WFB0</accession>
<keyword evidence="3" id="KW-0732">Signal</keyword>
<evidence type="ECO:0000256" key="3">
    <source>
        <dbReference type="SAM" id="SignalP"/>
    </source>
</evidence>
<dbReference type="InterPro" id="IPR028927">
    <property type="entry name" value="Man-6-P_rcpt"/>
</dbReference>
<evidence type="ECO:0000313" key="4">
    <source>
        <dbReference type="Proteomes" id="UP001652740"/>
    </source>
</evidence>
<keyword evidence="1" id="KW-0325">Glycoprotein</keyword>
<gene>
    <name evidence="5 6" type="primary">LOC113512812</name>
</gene>
<dbReference type="RefSeq" id="XP_026752541.1">
    <property type="nucleotide sequence ID" value="XM_026896740.2"/>
</dbReference>
<organism evidence="4 5">
    <name type="scientific">Galleria mellonella</name>
    <name type="common">Greater wax moth</name>
    <dbReference type="NCBI Taxonomy" id="7137"/>
    <lineage>
        <taxon>Eukaryota</taxon>
        <taxon>Metazoa</taxon>
        <taxon>Ecdysozoa</taxon>
        <taxon>Arthropoda</taxon>
        <taxon>Hexapoda</taxon>
        <taxon>Insecta</taxon>
        <taxon>Pterygota</taxon>
        <taxon>Neoptera</taxon>
        <taxon>Endopterygota</taxon>
        <taxon>Lepidoptera</taxon>
        <taxon>Glossata</taxon>
        <taxon>Ditrysia</taxon>
        <taxon>Pyraloidea</taxon>
        <taxon>Pyralidae</taxon>
        <taxon>Galleriinae</taxon>
        <taxon>Galleria</taxon>
    </lineage>
</organism>
<evidence type="ECO:0000313" key="5">
    <source>
        <dbReference type="RefSeq" id="XP_026752540.1"/>
    </source>
</evidence>
<dbReference type="GO" id="GO:0005802">
    <property type="term" value="C:trans-Golgi network"/>
    <property type="evidence" value="ECO:0007669"/>
    <property type="project" value="TreeGrafter"/>
</dbReference>
<feature type="signal peptide" evidence="3">
    <location>
        <begin position="1"/>
        <end position="29"/>
    </location>
</feature>
<dbReference type="AlphaFoldDB" id="A0A6J1WFB0"/>
<dbReference type="Pfam" id="PF02157">
    <property type="entry name" value="Man-6-P_recep"/>
    <property type="match status" value="1"/>
</dbReference>
<dbReference type="KEGG" id="gmw:113512812"/>
<dbReference type="OrthoDB" id="29460at2759"/>
<evidence type="ECO:0000313" key="6">
    <source>
        <dbReference type="RefSeq" id="XP_026752541.1"/>
    </source>
</evidence>
<reference evidence="5 6" key="1">
    <citation type="submission" date="2025-04" db="UniProtKB">
        <authorList>
            <consortium name="RefSeq"/>
        </authorList>
    </citation>
    <scope>IDENTIFICATION</scope>
    <source>
        <tissue evidence="5 6">Whole adult</tissue>
    </source>
</reference>
<keyword evidence="2" id="KW-0812">Transmembrane</keyword>
<feature type="transmembrane region" description="Helical" evidence="2">
    <location>
        <begin position="201"/>
        <end position="220"/>
    </location>
</feature>
<dbReference type="PANTHER" id="PTHR15071">
    <property type="entry name" value="MANNOSE-6-PHOSPHATE RECEPTOR FAMILY MEMBER"/>
    <property type="match status" value="1"/>
</dbReference>
<keyword evidence="2" id="KW-0472">Membrane</keyword>
<keyword evidence="2" id="KW-1133">Transmembrane helix</keyword>
<keyword evidence="4" id="KW-1185">Reference proteome</keyword>
<evidence type="ECO:0000256" key="2">
    <source>
        <dbReference type="SAM" id="Phobius"/>
    </source>
</evidence>
<feature type="chain" id="PRO_5044639756" evidence="3">
    <location>
        <begin position="30"/>
        <end position="281"/>
    </location>
</feature>
<dbReference type="GeneID" id="113512812"/>